<feature type="domain" description="Tyr recombinase" evidence="4">
    <location>
        <begin position="239"/>
        <end position="407"/>
    </location>
</feature>
<dbReference type="RefSeq" id="WP_130071199.1">
    <property type="nucleotide sequence ID" value="NZ_RCXN01000006.1"/>
</dbReference>
<gene>
    <name evidence="5" type="ORF">F2Z89_10535</name>
</gene>
<dbReference type="Proteomes" id="UP000460666">
    <property type="component" value="Unassembled WGS sequence"/>
</dbReference>
<comment type="caution">
    <text evidence="5">The sequence shown here is derived from an EMBL/GenBank/DDBJ whole genome shotgun (WGS) entry which is preliminary data.</text>
</comment>
<sequence length="419" mass="48727">MKELFNTKVTVRLRKVENRKEWYVYIESYPVFVPGKKVPQRIREYLNRSVTTVEWDKKRVARTEADGTKTYKPKRDDNGIIVCRSEKDQESMLYADGVRKLRQREYDNVDLYSETETAQAEQRERSQQNFIEYFDVVSKKRHANSSESIIVNWRRTHELLKIFAGEYLPFSKIDNRLAEDFRMFMLSAPCGGKKSGTVSQNTAATYFSIFKAALKQAFIDDYLTVDLSAKIKGIQEQESRREYLTVEELNMLASTPCERDVLKRSALFSALTGLRHCDIQKLRWKEISMDGNQARLHFTQQKTKGVEYMSISEQALQLCGERRKPEQLVFEDLPDPAWISKPLKKWVESAGIKKKITYHCFRHTFATLQLSSSTDIYTVSKMLGHTNVKTTQIYAKVVDEKKNKAAQAIQLNSINNIEE</sequence>
<evidence type="ECO:0000313" key="6">
    <source>
        <dbReference type="Proteomes" id="UP000460666"/>
    </source>
</evidence>
<dbReference type="InterPro" id="IPR050090">
    <property type="entry name" value="Tyrosine_recombinase_XerCD"/>
</dbReference>
<dbReference type="PROSITE" id="PS51898">
    <property type="entry name" value="TYR_RECOMBINASE"/>
    <property type="match status" value="1"/>
</dbReference>
<dbReference type="CDD" id="cd01185">
    <property type="entry name" value="INTN1_C_like"/>
    <property type="match status" value="1"/>
</dbReference>
<evidence type="ECO:0000259" key="4">
    <source>
        <dbReference type="PROSITE" id="PS51898"/>
    </source>
</evidence>
<dbReference type="InterPro" id="IPR013762">
    <property type="entry name" value="Integrase-like_cat_sf"/>
</dbReference>
<evidence type="ECO:0000256" key="2">
    <source>
        <dbReference type="ARBA" id="ARBA00023125"/>
    </source>
</evidence>
<comment type="similarity">
    <text evidence="1">Belongs to the 'phage' integrase family.</text>
</comment>
<dbReference type="InterPro" id="IPR010998">
    <property type="entry name" value="Integrase_recombinase_N"/>
</dbReference>
<dbReference type="PANTHER" id="PTHR30349:SF64">
    <property type="entry name" value="PROPHAGE INTEGRASE INTD-RELATED"/>
    <property type="match status" value="1"/>
</dbReference>
<dbReference type="SUPFAM" id="SSF56349">
    <property type="entry name" value="DNA breaking-rejoining enzymes"/>
    <property type="match status" value="1"/>
</dbReference>
<name>A0A642HM20_BACFG</name>
<dbReference type="InterPro" id="IPR011010">
    <property type="entry name" value="DNA_brk_join_enz"/>
</dbReference>
<dbReference type="PANTHER" id="PTHR30349">
    <property type="entry name" value="PHAGE INTEGRASE-RELATED"/>
    <property type="match status" value="1"/>
</dbReference>
<keyword evidence="3" id="KW-0233">DNA recombination</keyword>
<dbReference type="Pfam" id="PF13102">
    <property type="entry name" value="Phage_int_SAM_5"/>
    <property type="match status" value="1"/>
</dbReference>
<proteinExistence type="inferred from homology"/>
<accession>A0A642HM20</accession>
<evidence type="ECO:0000313" key="5">
    <source>
        <dbReference type="EMBL" id="KAA4997463.1"/>
    </source>
</evidence>
<evidence type="ECO:0000256" key="3">
    <source>
        <dbReference type="ARBA" id="ARBA00023172"/>
    </source>
</evidence>
<dbReference type="AlphaFoldDB" id="A0A642HM20"/>
<keyword evidence="2" id="KW-0238">DNA-binding</keyword>
<evidence type="ECO:0000256" key="1">
    <source>
        <dbReference type="ARBA" id="ARBA00008857"/>
    </source>
</evidence>
<dbReference type="InterPro" id="IPR002104">
    <property type="entry name" value="Integrase_catalytic"/>
</dbReference>
<reference evidence="5 6" key="1">
    <citation type="journal article" date="2019" name="Nat. Med.">
        <title>A library of human gut bacterial isolates paired with longitudinal multiomics data enables mechanistic microbiome research.</title>
        <authorList>
            <person name="Poyet M."/>
            <person name="Groussin M."/>
            <person name="Gibbons S.M."/>
            <person name="Avila-Pacheco J."/>
            <person name="Jiang X."/>
            <person name="Kearney S.M."/>
            <person name="Perrotta A.R."/>
            <person name="Berdy B."/>
            <person name="Zhao S."/>
            <person name="Lieberman T.D."/>
            <person name="Swanson P.K."/>
            <person name="Smith M."/>
            <person name="Roesemann S."/>
            <person name="Alexander J.E."/>
            <person name="Rich S.A."/>
            <person name="Livny J."/>
            <person name="Vlamakis H."/>
            <person name="Clish C."/>
            <person name="Bullock K."/>
            <person name="Deik A."/>
            <person name="Scott J."/>
            <person name="Pierce K.A."/>
            <person name="Xavier R.J."/>
            <person name="Alm E.J."/>
        </authorList>
    </citation>
    <scope>NUCLEOTIDE SEQUENCE [LARGE SCALE GENOMIC DNA]</scope>
    <source>
        <strain evidence="5 6">BIOML-A46</strain>
    </source>
</reference>
<dbReference type="EMBL" id="VWCJ01000006">
    <property type="protein sequence ID" value="KAA4997463.1"/>
    <property type="molecule type" value="Genomic_DNA"/>
</dbReference>
<protein>
    <submittedName>
        <fullName evidence="5">Site-specific integrase</fullName>
    </submittedName>
</protein>
<organism evidence="5 6">
    <name type="scientific">Bacteroides fragilis</name>
    <dbReference type="NCBI Taxonomy" id="817"/>
    <lineage>
        <taxon>Bacteria</taxon>
        <taxon>Pseudomonadati</taxon>
        <taxon>Bacteroidota</taxon>
        <taxon>Bacteroidia</taxon>
        <taxon>Bacteroidales</taxon>
        <taxon>Bacteroidaceae</taxon>
        <taxon>Bacteroides</taxon>
    </lineage>
</organism>
<dbReference type="Gene3D" id="1.10.150.130">
    <property type="match status" value="1"/>
</dbReference>
<dbReference type="Gene3D" id="1.10.443.10">
    <property type="entry name" value="Intergrase catalytic core"/>
    <property type="match status" value="1"/>
</dbReference>
<dbReference type="Pfam" id="PF00589">
    <property type="entry name" value="Phage_integrase"/>
    <property type="match status" value="1"/>
</dbReference>
<dbReference type="InterPro" id="IPR025269">
    <property type="entry name" value="SAM-like_dom"/>
</dbReference>
<dbReference type="GO" id="GO:0006310">
    <property type="term" value="P:DNA recombination"/>
    <property type="evidence" value="ECO:0007669"/>
    <property type="project" value="UniProtKB-KW"/>
</dbReference>
<dbReference type="GO" id="GO:0003677">
    <property type="term" value="F:DNA binding"/>
    <property type="evidence" value="ECO:0007669"/>
    <property type="project" value="UniProtKB-KW"/>
</dbReference>
<dbReference type="GO" id="GO:0015074">
    <property type="term" value="P:DNA integration"/>
    <property type="evidence" value="ECO:0007669"/>
    <property type="project" value="InterPro"/>
</dbReference>